<organism evidence="1 2">
    <name type="scientific">Cylicostephanus goldi</name>
    <name type="common">Nematode worm</name>
    <dbReference type="NCBI Taxonomy" id="71465"/>
    <lineage>
        <taxon>Eukaryota</taxon>
        <taxon>Metazoa</taxon>
        <taxon>Ecdysozoa</taxon>
        <taxon>Nematoda</taxon>
        <taxon>Chromadorea</taxon>
        <taxon>Rhabditida</taxon>
        <taxon>Rhabditina</taxon>
        <taxon>Rhabditomorpha</taxon>
        <taxon>Strongyloidea</taxon>
        <taxon>Strongylidae</taxon>
        <taxon>Cylicostephanus</taxon>
    </lineage>
</organism>
<protein>
    <submittedName>
        <fullName evidence="1">Uncharacterized protein</fullName>
    </submittedName>
</protein>
<feature type="non-terminal residue" evidence="1">
    <location>
        <position position="211"/>
    </location>
</feature>
<keyword evidence="2" id="KW-1185">Reference proteome</keyword>
<sequence length="211" mass="23265">MDATTACHLMSDPFAGHDYTYGIPIRVVEKLVQGTMTSIAIIGKPRVLETVDRATIQRQFVKYLLKSKFIQKKAEVPTTPAINESAAKNATPALEEKKSDFCDPLDSILPSLDAPLNHLEPVVTNHSENGKSYAIFSITGTSILVRSRPAPLCSEGHQSMKGATLSLQPRMEYVPNAGAMRLSETEAMWNYAKGIFKQSANHGLFRTHFML</sequence>
<gene>
    <name evidence="1" type="ORF">CGOC_LOCUS3884</name>
</gene>
<evidence type="ECO:0000313" key="1">
    <source>
        <dbReference type="EMBL" id="VDK57142.1"/>
    </source>
</evidence>
<accession>A0A3P6R2P3</accession>
<evidence type="ECO:0000313" key="2">
    <source>
        <dbReference type="Proteomes" id="UP000271889"/>
    </source>
</evidence>
<dbReference type="Proteomes" id="UP000271889">
    <property type="component" value="Unassembled WGS sequence"/>
</dbReference>
<name>A0A3P6R2P3_CYLGO</name>
<dbReference type="EMBL" id="UYRV01010083">
    <property type="protein sequence ID" value="VDK57142.1"/>
    <property type="molecule type" value="Genomic_DNA"/>
</dbReference>
<reference evidence="1 2" key="1">
    <citation type="submission" date="2018-11" db="EMBL/GenBank/DDBJ databases">
        <authorList>
            <consortium name="Pathogen Informatics"/>
        </authorList>
    </citation>
    <scope>NUCLEOTIDE SEQUENCE [LARGE SCALE GENOMIC DNA]</scope>
</reference>
<proteinExistence type="predicted"/>
<dbReference type="OrthoDB" id="5874790at2759"/>
<dbReference type="AlphaFoldDB" id="A0A3P6R2P3"/>